<organism evidence="2 3">
    <name type="scientific">Candidula unifasciata</name>
    <dbReference type="NCBI Taxonomy" id="100452"/>
    <lineage>
        <taxon>Eukaryota</taxon>
        <taxon>Metazoa</taxon>
        <taxon>Spiralia</taxon>
        <taxon>Lophotrochozoa</taxon>
        <taxon>Mollusca</taxon>
        <taxon>Gastropoda</taxon>
        <taxon>Heterobranchia</taxon>
        <taxon>Euthyneura</taxon>
        <taxon>Panpulmonata</taxon>
        <taxon>Eupulmonata</taxon>
        <taxon>Stylommatophora</taxon>
        <taxon>Helicina</taxon>
        <taxon>Helicoidea</taxon>
        <taxon>Geomitridae</taxon>
        <taxon>Candidula</taxon>
    </lineage>
</organism>
<sequence>KDELASYSNSADPPPAPVAYFTVQPQSQFQSEPIIVKNATVVIAQPSSATIVEVPDNLRLALFTCCFCYLPYGLAAVFMAIQ</sequence>
<feature type="non-terminal residue" evidence="2">
    <location>
        <position position="1"/>
    </location>
</feature>
<comment type="caution">
    <text evidence="2">The sequence shown here is derived from an EMBL/GenBank/DDBJ whole genome shotgun (WGS) entry which is preliminary data.</text>
</comment>
<evidence type="ECO:0000256" key="1">
    <source>
        <dbReference type="SAM" id="Phobius"/>
    </source>
</evidence>
<keyword evidence="1" id="KW-0472">Membrane</keyword>
<evidence type="ECO:0000313" key="2">
    <source>
        <dbReference type="EMBL" id="CAG5114496.1"/>
    </source>
</evidence>
<evidence type="ECO:0000313" key="3">
    <source>
        <dbReference type="Proteomes" id="UP000678393"/>
    </source>
</evidence>
<name>A0A8S3YIL5_9EUPU</name>
<dbReference type="Proteomes" id="UP000678393">
    <property type="component" value="Unassembled WGS sequence"/>
</dbReference>
<gene>
    <name evidence="2" type="ORF">CUNI_LOCUS54</name>
</gene>
<reference evidence="2" key="1">
    <citation type="submission" date="2021-04" db="EMBL/GenBank/DDBJ databases">
        <authorList>
            <consortium name="Molecular Ecology Group"/>
        </authorList>
    </citation>
    <scope>NUCLEOTIDE SEQUENCE</scope>
</reference>
<dbReference type="AlphaFoldDB" id="A0A8S3YIL5"/>
<feature type="non-terminal residue" evidence="2">
    <location>
        <position position="82"/>
    </location>
</feature>
<keyword evidence="3" id="KW-1185">Reference proteome</keyword>
<keyword evidence="1" id="KW-1133">Transmembrane helix</keyword>
<proteinExistence type="predicted"/>
<feature type="transmembrane region" description="Helical" evidence="1">
    <location>
        <begin position="60"/>
        <end position="81"/>
    </location>
</feature>
<keyword evidence="1" id="KW-0812">Transmembrane</keyword>
<dbReference type="EMBL" id="CAJHNH020000001">
    <property type="protein sequence ID" value="CAG5114496.1"/>
    <property type="molecule type" value="Genomic_DNA"/>
</dbReference>
<accession>A0A8S3YIL5</accession>
<protein>
    <submittedName>
        <fullName evidence="2">Uncharacterized protein</fullName>
    </submittedName>
</protein>